<evidence type="ECO:0000313" key="2">
    <source>
        <dbReference type="Proteomes" id="UP000006048"/>
    </source>
</evidence>
<dbReference type="HOGENOM" id="CLU_1293887_0_0_12"/>
<evidence type="ECO:0000313" key="1">
    <source>
        <dbReference type="EMBL" id="AFM11886.1"/>
    </source>
</evidence>
<dbReference type="STRING" id="869212.Turpa_1238"/>
<protein>
    <submittedName>
        <fullName evidence="1">Uncharacterized protein</fullName>
    </submittedName>
</protein>
<gene>
    <name evidence="1" type="ordered locus">Turpa_1238</name>
</gene>
<dbReference type="EMBL" id="CP002959">
    <property type="protein sequence ID" value="AFM11886.1"/>
    <property type="molecule type" value="Genomic_DNA"/>
</dbReference>
<keyword evidence="2" id="KW-1185">Reference proteome</keyword>
<dbReference type="AlphaFoldDB" id="I4B3M9"/>
<dbReference type="KEGG" id="tpx:Turpa_1238"/>
<reference evidence="1 2" key="1">
    <citation type="submission" date="2012-06" db="EMBL/GenBank/DDBJ databases">
        <title>The complete chromosome of genome of Turneriella parva DSM 21527.</title>
        <authorList>
            <consortium name="US DOE Joint Genome Institute (JGI-PGF)"/>
            <person name="Lucas S."/>
            <person name="Han J."/>
            <person name="Lapidus A."/>
            <person name="Bruce D."/>
            <person name="Goodwin L."/>
            <person name="Pitluck S."/>
            <person name="Peters L."/>
            <person name="Kyrpides N."/>
            <person name="Mavromatis K."/>
            <person name="Ivanova N."/>
            <person name="Mikhailova N."/>
            <person name="Chertkov O."/>
            <person name="Detter J.C."/>
            <person name="Tapia R."/>
            <person name="Han C."/>
            <person name="Land M."/>
            <person name="Hauser L."/>
            <person name="Markowitz V."/>
            <person name="Cheng J.-F."/>
            <person name="Hugenholtz P."/>
            <person name="Woyke T."/>
            <person name="Wu D."/>
            <person name="Gronow S."/>
            <person name="Wellnitz S."/>
            <person name="Brambilla E."/>
            <person name="Klenk H.-P."/>
            <person name="Eisen J.A."/>
        </authorList>
    </citation>
    <scope>NUCLEOTIDE SEQUENCE [LARGE SCALE GENOMIC DNA]</scope>
    <source>
        <strain evidence="2">ATCC BAA-1111 / DSM 21527 / NCTC 11395 / H</strain>
    </source>
</reference>
<organism evidence="1 2">
    <name type="scientific">Turneriella parva (strain ATCC BAA-1111 / DSM 21527 / NCTC 11395 / H)</name>
    <name type="common">Leptospira parva</name>
    <dbReference type="NCBI Taxonomy" id="869212"/>
    <lineage>
        <taxon>Bacteria</taxon>
        <taxon>Pseudomonadati</taxon>
        <taxon>Spirochaetota</taxon>
        <taxon>Spirochaetia</taxon>
        <taxon>Leptospirales</taxon>
        <taxon>Leptospiraceae</taxon>
        <taxon>Turneriella</taxon>
    </lineage>
</organism>
<name>I4B3M9_TURPD</name>
<proteinExistence type="predicted"/>
<dbReference type="Proteomes" id="UP000006048">
    <property type="component" value="Chromosome"/>
</dbReference>
<sequence>MEKQDIAESIKELLVSETDMSYLAELPEKPLQQLYTDLQTYMKRLDENQKPVFKAIAISTSFIPNFIIAKLAHDYFTPYIVAQVCEYMDPKAAAKIGKSLRVDYMGQVAVNGDPKVTAKIGDCMEVDIVVNVVREMVKRSFFMKLGELADLLNENQLKNVMLKINDNNAILQVGIHMKDEGKIIRLSKAWPAGTRSYVLAELEKMNHPLAKKL</sequence>
<accession>I4B3M9</accession>
<dbReference type="SUPFAM" id="SSF158791">
    <property type="entry name" value="MgtE N-terminal domain-like"/>
    <property type="match status" value="1"/>
</dbReference>
<dbReference type="RefSeq" id="WP_014802402.1">
    <property type="nucleotide sequence ID" value="NC_018020.1"/>
</dbReference>